<protein>
    <recommendedName>
        <fullName evidence="2">CC domain-containing protein</fullName>
    </recommendedName>
</protein>
<evidence type="ECO:0000256" key="1">
    <source>
        <dbReference type="SAM" id="SignalP"/>
    </source>
</evidence>
<reference evidence="4" key="1">
    <citation type="submission" date="2017-10" db="EMBL/GenBank/DDBJ databases">
        <title>Rapid genome shrinkage in a self-fertile nematode reveals novel sperm competition proteins.</title>
        <authorList>
            <person name="Yin D."/>
            <person name="Schwarz E.M."/>
            <person name="Thomas C.G."/>
            <person name="Felde R.L."/>
            <person name="Korf I.F."/>
            <person name="Cutter A.D."/>
            <person name="Schartner C.M."/>
            <person name="Ralston E.J."/>
            <person name="Meyer B.J."/>
            <person name="Haag E.S."/>
        </authorList>
    </citation>
    <scope>NUCLEOTIDE SEQUENCE [LARGE SCALE GENOMIC DNA]</scope>
    <source>
        <strain evidence="4">JU1422</strain>
    </source>
</reference>
<dbReference type="Pfam" id="PF04942">
    <property type="entry name" value="CC"/>
    <property type="match status" value="1"/>
</dbReference>
<gene>
    <name evidence="3" type="primary">Cnig_chr_V.g21904</name>
    <name evidence="3" type="ORF">B9Z55_021904</name>
</gene>
<proteinExistence type="predicted"/>
<evidence type="ECO:0000313" key="3">
    <source>
        <dbReference type="EMBL" id="PIC30773.1"/>
    </source>
</evidence>
<accession>A0A2G5TU41</accession>
<comment type="caution">
    <text evidence="3">The sequence shown here is derived from an EMBL/GenBank/DDBJ whole genome shotgun (WGS) entry which is preliminary data.</text>
</comment>
<keyword evidence="1" id="KW-0732">Signal</keyword>
<organism evidence="3 4">
    <name type="scientific">Caenorhabditis nigoni</name>
    <dbReference type="NCBI Taxonomy" id="1611254"/>
    <lineage>
        <taxon>Eukaryota</taxon>
        <taxon>Metazoa</taxon>
        <taxon>Ecdysozoa</taxon>
        <taxon>Nematoda</taxon>
        <taxon>Chromadorea</taxon>
        <taxon>Rhabditida</taxon>
        <taxon>Rhabditina</taxon>
        <taxon>Rhabditomorpha</taxon>
        <taxon>Rhabditoidea</taxon>
        <taxon>Rhabditidae</taxon>
        <taxon>Peloderinae</taxon>
        <taxon>Caenorhabditis</taxon>
    </lineage>
</organism>
<dbReference type="AlphaFoldDB" id="A0A2G5TU41"/>
<feature type="signal peptide" evidence="1">
    <location>
        <begin position="1"/>
        <end position="18"/>
    </location>
</feature>
<keyword evidence="4" id="KW-1185">Reference proteome</keyword>
<feature type="chain" id="PRO_5013714163" description="CC domain-containing protein" evidence="1">
    <location>
        <begin position="19"/>
        <end position="110"/>
    </location>
</feature>
<sequence length="110" mass="11824">MILITVVLAISLSVVVMADKDIMTICEQGGEFGPSTGGMCAVGAVSVLNGMCCRENKVREVQCSDKMDQNGQNLCPLTRIGCLRNLLGSLKQEIDFCAKTCQFCPIPSFD</sequence>
<evidence type="ECO:0000259" key="2">
    <source>
        <dbReference type="Pfam" id="PF04942"/>
    </source>
</evidence>
<evidence type="ECO:0000313" key="4">
    <source>
        <dbReference type="Proteomes" id="UP000230233"/>
    </source>
</evidence>
<dbReference type="EMBL" id="PDUG01000005">
    <property type="protein sequence ID" value="PIC30773.1"/>
    <property type="molecule type" value="Genomic_DNA"/>
</dbReference>
<feature type="domain" description="CC" evidence="2">
    <location>
        <begin position="26"/>
        <end position="54"/>
    </location>
</feature>
<dbReference type="OrthoDB" id="5798973at2759"/>
<name>A0A2G5TU41_9PELO</name>
<dbReference type="InterPro" id="IPR007026">
    <property type="entry name" value="CC_domain"/>
</dbReference>
<dbReference type="Proteomes" id="UP000230233">
    <property type="component" value="Chromosome V"/>
</dbReference>